<keyword evidence="5 13" id="KW-0255">Endonuclease</keyword>
<comment type="cofactor">
    <cofactor evidence="13">
        <name>Mg(2+)</name>
        <dbReference type="ChEBI" id="CHEBI:18420"/>
    </cofactor>
    <text evidence="13">Binds 2 Mg(2+) ion per subunit.</text>
</comment>
<evidence type="ECO:0000313" key="16">
    <source>
        <dbReference type="Proteomes" id="UP000229362"/>
    </source>
</evidence>
<evidence type="ECO:0000256" key="6">
    <source>
        <dbReference type="ARBA" id="ARBA00022763"/>
    </source>
</evidence>
<keyword evidence="6 13" id="KW-0227">DNA damage</keyword>
<feature type="active site" evidence="13">
    <location>
        <position position="7"/>
    </location>
</feature>
<dbReference type="GO" id="GO:0000287">
    <property type="term" value="F:magnesium ion binding"/>
    <property type="evidence" value="ECO:0007669"/>
    <property type="project" value="UniProtKB-UniRule"/>
</dbReference>
<dbReference type="GO" id="GO:0005737">
    <property type="term" value="C:cytoplasm"/>
    <property type="evidence" value="ECO:0007669"/>
    <property type="project" value="UniProtKB-SubCell"/>
</dbReference>
<dbReference type="EMBL" id="PFBZ01000048">
    <property type="protein sequence ID" value="PIT86807.1"/>
    <property type="molecule type" value="Genomic_DNA"/>
</dbReference>
<evidence type="ECO:0000256" key="11">
    <source>
        <dbReference type="ARBA" id="ARBA00023204"/>
    </source>
</evidence>
<comment type="catalytic activity">
    <reaction evidence="12 13">
        <text>Endonucleolytic cleavage at a junction such as a reciprocal single-stranded crossover between two homologous DNA duplexes (Holliday junction).</text>
        <dbReference type="EC" id="3.1.21.10"/>
    </reaction>
</comment>
<evidence type="ECO:0000256" key="14">
    <source>
        <dbReference type="NCBIfam" id="TIGR00228"/>
    </source>
</evidence>
<keyword evidence="7 13" id="KW-0378">Hydrolase</keyword>
<comment type="similarity">
    <text evidence="1 13">Belongs to the RuvC family.</text>
</comment>
<dbReference type="CDD" id="cd16962">
    <property type="entry name" value="RuvC"/>
    <property type="match status" value="1"/>
</dbReference>
<evidence type="ECO:0000256" key="12">
    <source>
        <dbReference type="ARBA" id="ARBA00029354"/>
    </source>
</evidence>
<keyword evidence="8 13" id="KW-0460">Magnesium</keyword>
<sequence length="161" mass="17499">MRVLGIDPGFGRIGWGVIEGRKDVWKHIAHGCIETCANEPFVERLAHLHTALKQIIATYGPDHAGVEDLFFSKNVSTGVQVAHARGVIILTLVQAGLAISEPTPVQVKQAMTGYGRAEKRQVQNMVHMTLGVSKEERQDDALDALAVAFTAGVALDMEKRC</sequence>
<feature type="active site" evidence="13">
    <location>
        <position position="67"/>
    </location>
</feature>
<feature type="binding site" evidence="13">
    <location>
        <position position="7"/>
    </location>
    <ligand>
        <name>Mg(2+)</name>
        <dbReference type="ChEBI" id="CHEBI:18420"/>
        <label>1</label>
    </ligand>
</feature>
<gene>
    <name evidence="13" type="primary">ruvC</name>
    <name evidence="15" type="ORF">COU33_01130</name>
</gene>
<dbReference type="Pfam" id="PF02075">
    <property type="entry name" value="RuvC"/>
    <property type="match status" value="1"/>
</dbReference>
<dbReference type="InterPro" id="IPR002176">
    <property type="entry name" value="X-over_junc_endoDNase_RuvC"/>
</dbReference>
<dbReference type="Proteomes" id="UP000229362">
    <property type="component" value="Unassembled WGS sequence"/>
</dbReference>
<dbReference type="GO" id="GO:0048476">
    <property type="term" value="C:Holliday junction resolvase complex"/>
    <property type="evidence" value="ECO:0007669"/>
    <property type="project" value="UniProtKB-UniRule"/>
</dbReference>
<evidence type="ECO:0000256" key="1">
    <source>
        <dbReference type="ARBA" id="ARBA00009518"/>
    </source>
</evidence>
<evidence type="ECO:0000256" key="4">
    <source>
        <dbReference type="ARBA" id="ARBA00022723"/>
    </source>
</evidence>
<dbReference type="NCBIfam" id="NF000711">
    <property type="entry name" value="PRK00039.2-1"/>
    <property type="match status" value="1"/>
</dbReference>
<dbReference type="EC" id="3.1.21.10" evidence="13 14"/>
<dbReference type="GO" id="GO:0003677">
    <property type="term" value="F:DNA binding"/>
    <property type="evidence" value="ECO:0007669"/>
    <property type="project" value="UniProtKB-KW"/>
</dbReference>
<feature type="active site" evidence="13">
    <location>
        <position position="140"/>
    </location>
</feature>
<evidence type="ECO:0000256" key="9">
    <source>
        <dbReference type="ARBA" id="ARBA00023125"/>
    </source>
</evidence>
<dbReference type="PANTHER" id="PTHR30194:SF3">
    <property type="entry name" value="CROSSOVER JUNCTION ENDODEOXYRIBONUCLEASE RUVC"/>
    <property type="match status" value="1"/>
</dbReference>
<keyword evidence="3 13" id="KW-0540">Nuclease</keyword>
<dbReference type="PRINTS" id="PR00696">
    <property type="entry name" value="RSOLVASERUVC"/>
</dbReference>
<comment type="caution">
    <text evidence="15">The sequence shown here is derived from an EMBL/GenBank/DDBJ whole genome shotgun (WGS) entry which is preliminary data.</text>
</comment>
<keyword evidence="11 13" id="KW-0234">DNA repair</keyword>
<protein>
    <recommendedName>
        <fullName evidence="13 14">Crossover junction endodeoxyribonuclease RuvC</fullName>
        <ecNumber evidence="13 14">3.1.21.10</ecNumber>
    </recommendedName>
    <alternativeName>
        <fullName evidence="13">Holliday junction nuclease RuvC</fullName>
    </alternativeName>
    <alternativeName>
        <fullName evidence="13">Holliday junction resolvase RuvC</fullName>
    </alternativeName>
</protein>
<feature type="binding site" evidence="13">
    <location>
        <position position="140"/>
    </location>
    <ligand>
        <name>Mg(2+)</name>
        <dbReference type="ChEBI" id="CHEBI:18420"/>
        <label>1</label>
    </ligand>
</feature>
<dbReference type="HAMAP" id="MF_00034">
    <property type="entry name" value="RuvC"/>
    <property type="match status" value="1"/>
</dbReference>
<evidence type="ECO:0000256" key="10">
    <source>
        <dbReference type="ARBA" id="ARBA00023172"/>
    </source>
</evidence>
<dbReference type="GO" id="GO:0008821">
    <property type="term" value="F:crossover junction DNA endonuclease activity"/>
    <property type="evidence" value="ECO:0007669"/>
    <property type="project" value="UniProtKB-UniRule"/>
</dbReference>
<keyword evidence="10 13" id="KW-0233">DNA recombination</keyword>
<evidence type="ECO:0000313" key="15">
    <source>
        <dbReference type="EMBL" id="PIT86807.1"/>
    </source>
</evidence>
<evidence type="ECO:0000256" key="8">
    <source>
        <dbReference type="ARBA" id="ARBA00022842"/>
    </source>
</evidence>
<comment type="subunit">
    <text evidence="13">Homodimer which binds Holliday junction (HJ) DNA. The HJ becomes 2-fold symmetrical on binding to RuvC with unstacked arms; it has a different conformation from HJ DNA in complex with RuvA. In the full resolvosome a probable DNA-RuvA(4)-RuvB(12)-RuvC(2) complex forms which resolves the HJ.</text>
</comment>
<name>A0A2M6W1X5_9BACT</name>
<dbReference type="GO" id="GO:0006281">
    <property type="term" value="P:DNA repair"/>
    <property type="evidence" value="ECO:0007669"/>
    <property type="project" value="UniProtKB-UniRule"/>
</dbReference>
<evidence type="ECO:0000256" key="7">
    <source>
        <dbReference type="ARBA" id="ARBA00022801"/>
    </source>
</evidence>
<dbReference type="Gene3D" id="3.30.420.10">
    <property type="entry name" value="Ribonuclease H-like superfamily/Ribonuclease H"/>
    <property type="match status" value="1"/>
</dbReference>
<evidence type="ECO:0000256" key="5">
    <source>
        <dbReference type="ARBA" id="ARBA00022759"/>
    </source>
</evidence>
<evidence type="ECO:0000256" key="13">
    <source>
        <dbReference type="HAMAP-Rule" id="MF_00034"/>
    </source>
</evidence>
<dbReference type="AlphaFoldDB" id="A0A2M6W1X5"/>
<dbReference type="InterPro" id="IPR012337">
    <property type="entry name" value="RNaseH-like_sf"/>
</dbReference>
<keyword evidence="9 13" id="KW-0238">DNA-binding</keyword>
<comment type="subcellular location">
    <subcellularLocation>
        <location evidence="13">Cytoplasm</location>
    </subcellularLocation>
</comment>
<keyword evidence="2 13" id="KW-0963">Cytoplasm</keyword>
<comment type="function">
    <text evidence="13">The RuvA-RuvB-RuvC complex processes Holliday junction (HJ) DNA during genetic recombination and DNA repair. Endonuclease that resolves HJ intermediates. Cleaves cruciform DNA by making single-stranded nicks across the HJ at symmetrical positions within the homologous arms, yielding a 5'-phosphate and a 3'-hydroxyl group; requires a central core of homology in the junction. The consensus cleavage sequence is 5'-(A/T)TT(C/G)-3'. Cleavage occurs on the 3'-side of the TT dinucleotide at the point of strand exchange. HJ branch migration catalyzed by RuvA-RuvB allows RuvC to scan DNA until it finds its consensus sequence, where it cleaves and resolves the cruciform DNA.</text>
</comment>
<dbReference type="InterPro" id="IPR036397">
    <property type="entry name" value="RNaseH_sf"/>
</dbReference>
<accession>A0A2M6W1X5</accession>
<reference evidence="16" key="1">
    <citation type="submission" date="2017-09" db="EMBL/GenBank/DDBJ databases">
        <title>Depth-based differentiation of microbial function through sediment-hosted aquifers and enrichment of novel symbionts in the deep terrestrial subsurface.</title>
        <authorList>
            <person name="Probst A.J."/>
            <person name="Ladd B."/>
            <person name="Jarett J.K."/>
            <person name="Geller-Mcgrath D.E."/>
            <person name="Sieber C.M.K."/>
            <person name="Emerson J.B."/>
            <person name="Anantharaman K."/>
            <person name="Thomas B.C."/>
            <person name="Malmstrom R."/>
            <person name="Stieglmeier M."/>
            <person name="Klingl A."/>
            <person name="Woyke T."/>
            <person name="Ryan C.M."/>
            <person name="Banfield J.F."/>
        </authorList>
    </citation>
    <scope>NUCLEOTIDE SEQUENCE [LARGE SCALE GENOMIC DNA]</scope>
</reference>
<proteinExistence type="inferred from homology"/>
<dbReference type="NCBIfam" id="TIGR00228">
    <property type="entry name" value="ruvC"/>
    <property type="match status" value="1"/>
</dbReference>
<evidence type="ECO:0000256" key="2">
    <source>
        <dbReference type="ARBA" id="ARBA00022490"/>
    </source>
</evidence>
<dbReference type="SUPFAM" id="SSF53098">
    <property type="entry name" value="Ribonuclease H-like"/>
    <property type="match status" value="1"/>
</dbReference>
<dbReference type="FunFam" id="3.30.420.10:FF:000002">
    <property type="entry name" value="Crossover junction endodeoxyribonuclease RuvC"/>
    <property type="match status" value="1"/>
</dbReference>
<feature type="binding site" evidence="13">
    <location>
        <position position="67"/>
    </location>
    <ligand>
        <name>Mg(2+)</name>
        <dbReference type="ChEBI" id="CHEBI:18420"/>
        <label>2</label>
    </ligand>
</feature>
<keyword evidence="4 13" id="KW-0479">Metal-binding</keyword>
<evidence type="ECO:0000256" key="3">
    <source>
        <dbReference type="ARBA" id="ARBA00022722"/>
    </source>
</evidence>
<dbReference type="GO" id="GO:0006310">
    <property type="term" value="P:DNA recombination"/>
    <property type="evidence" value="ECO:0007669"/>
    <property type="project" value="UniProtKB-UniRule"/>
</dbReference>
<organism evidence="15 16">
    <name type="scientific">Candidatus Magasanikbacteria bacterium CG10_big_fil_rev_8_21_14_0_10_43_6</name>
    <dbReference type="NCBI Taxonomy" id="1974650"/>
    <lineage>
        <taxon>Bacteria</taxon>
        <taxon>Candidatus Magasanikiibacteriota</taxon>
    </lineage>
</organism>
<dbReference type="PANTHER" id="PTHR30194">
    <property type="entry name" value="CROSSOVER JUNCTION ENDODEOXYRIBONUCLEASE RUVC"/>
    <property type="match status" value="1"/>
</dbReference>